<gene>
    <name evidence="6" type="ORF">KUTeg_002563</name>
</gene>
<evidence type="ECO:0000256" key="1">
    <source>
        <dbReference type="SAM" id="MobiDB-lite"/>
    </source>
</evidence>
<dbReference type="Pfam" id="PF10409">
    <property type="entry name" value="PTEN_C2"/>
    <property type="match status" value="1"/>
</dbReference>
<dbReference type="EMBL" id="JARBDR010000141">
    <property type="protein sequence ID" value="KAJ8320976.1"/>
    <property type="molecule type" value="Genomic_DNA"/>
</dbReference>
<dbReference type="InterPro" id="IPR029021">
    <property type="entry name" value="Prot-tyrosine_phosphatase-like"/>
</dbReference>
<dbReference type="SMART" id="SM01326">
    <property type="entry name" value="PTEN_C2"/>
    <property type="match status" value="1"/>
</dbReference>
<dbReference type="PROSITE" id="PS50056">
    <property type="entry name" value="TYR_PHOSPHATASE_2"/>
    <property type="match status" value="1"/>
</dbReference>
<dbReference type="PROSITE" id="PS51182">
    <property type="entry name" value="C2_TENSIN"/>
    <property type="match status" value="1"/>
</dbReference>
<keyword evidence="2" id="KW-0812">Transmembrane</keyword>
<evidence type="ECO:0000313" key="6">
    <source>
        <dbReference type="EMBL" id="KAJ8320976.1"/>
    </source>
</evidence>
<dbReference type="Gene3D" id="3.90.190.10">
    <property type="entry name" value="Protein tyrosine phosphatase superfamily"/>
    <property type="match status" value="1"/>
</dbReference>
<reference evidence="6 7" key="1">
    <citation type="submission" date="2022-12" db="EMBL/GenBank/DDBJ databases">
        <title>Chromosome-level genome of Tegillarca granosa.</title>
        <authorList>
            <person name="Kim J."/>
        </authorList>
    </citation>
    <scope>NUCLEOTIDE SEQUENCE [LARGE SCALE GENOMIC DNA]</scope>
    <source>
        <strain evidence="6">Teg-2019</strain>
        <tissue evidence="6">Adductor muscle</tissue>
    </source>
</reference>
<dbReference type="SUPFAM" id="SSF52799">
    <property type="entry name" value="(Phosphotyrosine protein) phosphatases II"/>
    <property type="match status" value="1"/>
</dbReference>
<feature type="domain" description="C2 tensin-type" evidence="5">
    <location>
        <begin position="129"/>
        <end position="261"/>
    </location>
</feature>
<feature type="region of interest" description="Disordered" evidence="1">
    <location>
        <begin position="1"/>
        <end position="27"/>
    </location>
</feature>
<keyword evidence="2" id="KW-1133">Transmembrane helix</keyword>
<keyword evidence="7" id="KW-1185">Reference proteome</keyword>
<dbReference type="Gene3D" id="2.60.40.1110">
    <property type="match status" value="1"/>
</dbReference>
<proteinExistence type="predicted"/>
<accession>A0ABQ9FUR3</accession>
<feature type="transmembrane region" description="Helical" evidence="2">
    <location>
        <begin position="330"/>
        <end position="354"/>
    </location>
</feature>
<evidence type="ECO:0000313" key="7">
    <source>
        <dbReference type="Proteomes" id="UP001217089"/>
    </source>
</evidence>
<feature type="transmembrane region" description="Helical" evidence="2">
    <location>
        <begin position="375"/>
        <end position="394"/>
    </location>
</feature>
<feature type="domain" description="Tyrosine specific protein phosphatases" evidence="3">
    <location>
        <begin position="81"/>
        <end position="141"/>
    </location>
</feature>
<dbReference type="InterPro" id="IPR051484">
    <property type="entry name" value="Tensin_PTEN_phosphatase"/>
</dbReference>
<dbReference type="SUPFAM" id="SSF49562">
    <property type="entry name" value="C2 domain (Calcium/lipid-binding domain, CaLB)"/>
    <property type="match status" value="1"/>
</dbReference>
<dbReference type="PANTHER" id="PTHR45734">
    <property type="entry name" value="TENSIN"/>
    <property type="match status" value="1"/>
</dbReference>
<sequence length="397" mass="44877">MKKHEGVNHYNFSRDSSFSGSTTQQPAAMSTLRDMIHRSHDQTEDEHQILNISEPRQDLISFNPQRVIEYCWPDHLAPPLERLCNICKSMDSWLNSDPNHVVVIHCKGGRSRLAVVIAAYMHYCSICASADQALDRFAMKRFYDDKLGGLAIPSHKRYVQYFAGLLSGAIKINSSPLNVTDQMQKVCISISPGIPLRGDVLIKCYHKKAKTGQREVMWRCQFHTCAISGLDVTFGKSDLDDALIDPRFPDSGKVEFVFGTSQDARVLVTDFKSDVTVPVDDGTDNLVRWDSYEKIANADGTINVISYTSFHMYEISKSLESVIIVIKTCYFIILYIMYFVLVNFCWFFISIFVWSENIFLSSSSTSSSSSSLTPVSSSSTFIFCFILHIFPIVLSDF</sequence>
<evidence type="ECO:0000259" key="5">
    <source>
        <dbReference type="PROSITE" id="PS51182"/>
    </source>
</evidence>
<name>A0ABQ9FUR3_TEGGR</name>
<dbReference type="PANTHER" id="PTHR45734:SF10">
    <property type="entry name" value="BLISTERY, ISOFORM A"/>
    <property type="match status" value="1"/>
</dbReference>
<dbReference type="Proteomes" id="UP001217089">
    <property type="component" value="Unassembled WGS sequence"/>
</dbReference>
<feature type="compositionally biased region" description="Polar residues" evidence="1">
    <location>
        <begin position="10"/>
        <end position="27"/>
    </location>
</feature>
<dbReference type="PROSITE" id="PS51181">
    <property type="entry name" value="PPASE_TENSIN"/>
    <property type="match status" value="1"/>
</dbReference>
<protein>
    <submittedName>
        <fullName evidence="6">Uncharacterized protein</fullName>
    </submittedName>
</protein>
<feature type="domain" description="Phosphatase tensin-type" evidence="4">
    <location>
        <begin position="1"/>
        <end position="169"/>
    </location>
</feature>
<organism evidence="6 7">
    <name type="scientific">Tegillarca granosa</name>
    <name type="common">Malaysian cockle</name>
    <name type="synonym">Anadara granosa</name>
    <dbReference type="NCBI Taxonomy" id="220873"/>
    <lineage>
        <taxon>Eukaryota</taxon>
        <taxon>Metazoa</taxon>
        <taxon>Spiralia</taxon>
        <taxon>Lophotrochozoa</taxon>
        <taxon>Mollusca</taxon>
        <taxon>Bivalvia</taxon>
        <taxon>Autobranchia</taxon>
        <taxon>Pteriomorphia</taxon>
        <taxon>Arcoida</taxon>
        <taxon>Arcoidea</taxon>
        <taxon>Arcidae</taxon>
        <taxon>Tegillarca</taxon>
    </lineage>
</organism>
<evidence type="ECO:0000259" key="3">
    <source>
        <dbReference type="PROSITE" id="PS50056"/>
    </source>
</evidence>
<evidence type="ECO:0000259" key="4">
    <source>
        <dbReference type="PROSITE" id="PS51181"/>
    </source>
</evidence>
<keyword evidence="2" id="KW-0472">Membrane</keyword>
<evidence type="ECO:0000256" key="2">
    <source>
        <dbReference type="SAM" id="Phobius"/>
    </source>
</evidence>
<comment type="caution">
    <text evidence="6">The sequence shown here is derived from an EMBL/GenBank/DDBJ whole genome shotgun (WGS) entry which is preliminary data.</text>
</comment>
<dbReference type="InterPro" id="IPR029023">
    <property type="entry name" value="Tensin_phosphatase"/>
</dbReference>
<dbReference type="InterPro" id="IPR000387">
    <property type="entry name" value="Tyr_Pase_dom"/>
</dbReference>
<dbReference type="InterPro" id="IPR035892">
    <property type="entry name" value="C2_domain_sf"/>
</dbReference>
<dbReference type="InterPro" id="IPR014020">
    <property type="entry name" value="Tensin_C2-dom"/>
</dbReference>